<dbReference type="Gene3D" id="1.20.120.340">
    <property type="entry name" value="Flagellar protein FliS"/>
    <property type="match status" value="1"/>
</dbReference>
<dbReference type="InterPro" id="IPR003713">
    <property type="entry name" value="FliS"/>
</dbReference>
<dbReference type="Pfam" id="PF02561">
    <property type="entry name" value="FliS"/>
    <property type="match status" value="1"/>
</dbReference>
<organism evidence="6 7">
    <name type="scientific">Actinosynnema pretiosum subsp. pretiosum</name>
    <dbReference type="NCBI Taxonomy" id="103721"/>
    <lineage>
        <taxon>Bacteria</taxon>
        <taxon>Bacillati</taxon>
        <taxon>Actinomycetota</taxon>
        <taxon>Actinomycetes</taxon>
        <taxon>Pseudonocardiales</taxon>
        <taxon>Pseudonocardiaceae</taxon>
        <taxon>Actinosynnema</taxon>
    </lineage>
</organism>
<evidence type="ECO:0000256" key="1">
    <source>
        <dbReference type="ARBA" id="ARBA00004514"/>
    </source>
</evidence>
<dbReference type="PANTHER" id="PTHR34773:SF1">
    <property type="entry name" value="FLAGELLAR SECRETION CHAPERONE FLIS"/>
    <property type="match status" value="1"/>
</dbReference>
<reference evidence="6" key="1">
    <citation type="submission" date="2021-04" db="EMBL/GenBank/DDBJ databases">
        <title>Genomic sequence of Actinosynnema pretiosum subsp. pretiosum ATCC 31280 (C-14919).</title>
        <authorList>
            <person name="Bai L."/>
            <person name="Wang X."/>
            <person name="Xiao Y."/>
        </authorList>
    </citation>
    <scope>NUCLEOTIDE SEQUENCE</scope>
    <source>
        <strain evidence="6">ATCC 31280</strain>
    </source>
</reference>
<keyword evidence="6" id="KW-0966">Cell projection</keyword>
<dbReference type="GO" id="GO:0044780">
    <property type="term" value="P:bacterial-type flagellum assembly"/>
    <property type="evidence" value="ECO:0007669"/>
    <property type="project" value="InterPro"/>
</dbReference>
<dbReference type="GO" id="GO:0071973">
    <property type="term" value="P:bacterial-type flagellum-dependent cell motility"/>
    <property type="evidence" value="ECO:0007669"/>
    <property type="project" value="TreeGrafter"/>
</dbReference>
<keyword evidence="3" id="KW-0963">Cytoplasm</keyword>
<accession>A0AA45L9W3</accession>
<dbReference type="PANTHER" id="PTHR34773">
    <property type="entry name" value="FLAGELLAR SECRETION CHAPERONE FLIS"/>
    <property type="match status" value="1"/>
</dbReference>
<comment type="similarity">
    <text evidence="2">Belongs to the FliS family.</text>
</comment>
<dbReference type="Proteomes" id="UP000677152">
    <property type="component" value="Chromosome"/>
</dbReference>
<proteinExistence type="inferred from homology"/>
<evidence type="ECO:0000313" key="6">
    <source>
        <dbReference type="EMBL" id="QUF06037.1"/>
    </source>
</evidence>
<keyword evidence="6" id="KW-0282">Flagellum</keyword>
<dbReference type="CDD" id="cd16098">
    <property type="entry name" value="FliS"/>
    <property type="match status" value="1"/>
</dbReference>
<gene>
    <name evidence="6" type="primary">fliS</name>
    <name evidence="6" type="ORF">KCV87_08250</name>
</gene>
<evidence type="ECO:0000256" key="5">
    <source>
        <dbReference type="ARBA" id="ARBA00023186"/>
    </source>
</evidence>
<dbReference type="InterPro" id="IPR036584">
    <property type="entry name" value="FliS_sf"/>
</dbReference>
<keyword evidence="4" id="KW-1005">Bacterial flagellum biogenesis</keyword>
<keyword evidence="5" id="KW-0143">Chaperone</keyword>
<evidence type="ECO:0000313" key="7">
    <source>
        <dbReference type="Proteomes" id="UP000677152"/>
    </source>
</evidence>
<comment type="subcellular location">
    <subcellularLocation>
        <location evidence="1">Cytoplasm</location>
        <location evidence="1">Cytosol</location>
    </subcellularLocation>
</comment>
<dbReference type="SUPFAM" id="SSF101116">
    <property type="entry name" value="Flagellar export chaperone FliS"/>
    <property type="match status" value="1"/>
</dbReference>
<evidence type="ECO:0000256" key="3">
    <source>
        <dbReference type="ARBA" id="ARBA00022490"/>
    </source>
</evidence>
<name>A0AA45L9W3_9PSEU</name>
<evidence type="ECO:0000256" key="2">
    <source>
        <dbReference type="ARBA" id="ARBA00008787"/>
    </source>
</evidence>
<protein>
    <submittedName>
        <fullName evidence="6">Flagellar export chaperone FliS</fullName>
    </submittedName>
</protein>
<dbReference type="EMBL" id="CP073249">
    <property type="protein sequence ID" value="QUF06037.1"/>
    <property type="molecule type" value="Genomic_DNA"/>
</dbReference>
<keyword evidence="6" id="KW-0969">Cilium</keyword>
<dbReference type="GO" id="GO:0005829">
    <property type="term" value="C:cytosol"/>
    <property type="evidence" value="ECO:0007669"/>
    <property type="project" value="UniProtKB-SubCell"/>
</dbReference>
<sequence>MRNTSLRDRYLDDSVSTASPGHLLVMLYDRLCLDLGRGATAMRAGDRAGASELVVHAQDILLELRGSLQQGVWEGSGQLSDLYSFLVSELIRANTGQDVEKVEACLAVVEPLRDAWREAVHGIPAPDAARAG</sequence>
<evidence type="ECO:0000256" key="4">
    <source>
        <dbReference type="ARBA" id="ARBA00022795"/>
    </source>
</evidence>
<dbReference type="NCBIfam" id="TIGR00208">
    <property type="entry name" value="fliS"/>
    <property type="match status" value="1"/>
</dbReference>
<dbReference type="AlphaFoldDB" id="A0AA45L9W3"/>